<feature type="compositionally biased region" description="Basic and acidic residues" evidence="1">
    <location>
        <begin position="218"/>
        <end position="234"/>
    </location>
</feature>
<dbReference type="OrthoDB" id="5145552at2759"/>
<evidence type="ECO:0000256" key="1">
    <source>
        <dbReference type="SAM" id="MobiDB-lite"/>
    </source>
</evidence>
<dbReference type="AlphaFoldDB" id="A0A2C5XEP8"/>
<gene>
    <name evidence="2" type="ORF">CDD81_2407</name>
</gene>
<accession>A0A2C5XEP8</accession>
<evidence type="ECO:0000313" key="2">
    <source>
        <dbReference type="EMBL" id="PHH59888.1"/>
    </source>
</evidence>
<sequence length="464" mass="51168">MSIEDEMNAVHWLCLGAALVIHLHLLSSRLIEPRQASSSLIKPHQASSSLIKPHRKEERLLTPDVTPVLCVESRVLCQARLSGSKADSARLLPRPEKVHEGWEGSNVSTAKCDKCHKQCCGTMQKCIECKLSVCQACARKGLLSDDGRHRLDPDCVQWDMAPLLKGRKTKSTRAARRGRPAAGARRRRRHGVVSAESSSSLSPAASPPWPVARQAWQRAHDSRPTKRRDTPVSDQAKDVAAILADMPHKHHQSLVMANVLPPVLPASDARQPGQLPPLHSLRTLLTPYSTPVANMGHVLHPPAKLPLASPRFYASSSACCHGSQPLTPGHDWPSWPQPLHPHTAHYTHRRPPQLAPMLDTRRPTVEERGSQLEQAVRNIQQAEYPDWPLDRCLCLALQRAWSALPIRHTPALATREALLAELRAAMYHAAVGLGIHVDGAARDWILKAEAHLQLYESSALAVSD</sequence>
<name>A0A2C5XEP8_9HYPO</name>
<organism evidence="2 3">
    <name type="scientific">Ophiocordyceps australis</name>
    <dbReference type="NCBI Taxonomy" id="1399860"/>
    <lineage>
        <taxon>Eukaryota</taxon>
        <taxon>Fungi</taxon>
        <taxon>Dikarya</taxon>
        <taxon>Ascomycota</taxon>
        <taxon>Pezizomycotina</taxon>
        <taxon>Sordariomycetes</taxon>
        <taxon>Hypocreomycetidae</taxon>
        <taxon>Hypocreales</taxon>
        <taxon>Ophiocordycipitaceae</taxon>
        <taxon>Ophiocordyceps</taxon>
    </lineage>
</organism>
<comment type="caution">
    <text evidence="2">The sequence shown here is derived from an EMBL/GenBank/DDBJ whole genome shotgun (WGS) entry which is preliminary data.</text>
</comment>
<reference evidence="2 3" key="1">
    <citation type="submission" date="2017-06" db="EMBL/GenBank/DDBJ databases">
        <title>Ant-infecting Ophiocordyceps genomes reveal a high diversity of potential behavioral manipulation genes and a possible major role for enterotoxins.</title>
        <authorList>
            <person name="De Bekker C."/>
            <person name="Evans H.C."/>
            <person name="Brachmann A."/>
            <person name="Hughes D.P."/>
        </authorList>
    </citation>
    <scope>NUCLEOTIDE SEQUENCE [LARGE SCALE GENOMIC DNA]</scope>
    <source>
        <strain evidence="2 3">Map64</strain>
    </source>
</reference>
<dbReference type="EMBL" id="NJET01000175">
    <property type="protein sequence ID" value="PHH59888.1"/>
    <property type="molecule type" value="Genomic_DNA"/>
</dbReference>
<protein>
    <submittedName>
        <fullName evidence="2">Uncharacterized protein</fullName>
    </submittedName>
</protein>
<feature type="compositionally biased region" description="Basic residues" evidence="1">
    <location>
        <begin position="166"/>
        <end position="191"/>
    </location>
</feature>
<evidence type="ECO:0000313" key="3">
    <source>
        <dbReference type="Proteomes" id="UP000226192"/>
    </source>
</evidence>
<dbReference type="Proteomes" id="UP000226192">
    <property type="component" value="Unassembled WGS sequence"/>
</dbReference>
<proteinExistence type="predicted"/>
<keyword evidence="3" id="KW-1185">Reference proteome</keyword>
<feature type="region of interest" description="Disordered" evidence="1">
    <location>
        <begin position="166"/>
        <end position="234"/>
    </location>
</feature>
<feature type="compositionally biased region" description="Low complexity" evidence="1">
    <location>
        <begin position="192"/>
        <end position="204"/>
    </location>
</feature>